<dbReference type="SUPFAM" id="SSF49503">
    <property type="entry name" value="Cupredoxins"/>
    <property type="match status" value="1"/>
</dbReference>
<feature type="region of interest" description="Disordered" evidence="4">
    <location>
        <begin position="162"/>
        <end position="182"/>
    </location>
</feature>
<keyword evidence="3" id="KW-0186">Copper</keyword>
<name>A0ABD6CEB7_9EURY</name>
<dbReference type="PANTHER" id="PTHR42838:SF2">
    <property type="entry name" value="NITROUS-OXIDE REDUCTASE"/>
    <property type="match status" value="1"/>
</dbReference>
<dbReference type="EMBL" id="JBHUDJ010000014">
    <property type="protein sequence ID" value="MFD1588632.1"/>
    <property type="molecule type" value="Genomic_DNA"/>
</dbReference>
<evidence type="ECO:0000256" key="1">
    <source>
        <dbReference type="ARBA" id="ARBA00004196"/>
    </source>
</evidence>
<evidence type="ECO:0000313" key="7">
    <source>
        <dbReference type="Proteomes" id="UP001597119"/>
    </source>
</evidence>
<comment type="subcellular location">
    <subcellularLocation>
        <location evidence="1">Cell envelope</location>
    </subcellularLocation>
</comment>
<sequence length="182" mass="19681">MHVHKYEKLWLIASLVLIVGFISTIVFGAVGAGVKMVDDSGGQVNASGLSDHPEFKDPGVRKVGSNEYEVYVVAQQFIFNPETIEVPANSNVTFYVTSRDVIHGFEVVGTNANTMAVPGEVSKITVQFDEPGEHGIVCNEYCGGAHHDMEGKLIVREPSNFTMGDQSSAQMTNQETNGTDEA</sequence>
<dbReference type="PROSITE" id="PS50857">
    <property type="entry name" value="COX2_CUA"/>
    <property type="match status" value="1"/>
</dbReference>
<dbReference type="GO" id="GO:0046872">
    <property type="term" value="F:metal ion binding"/>
    <property type="evidence" value="ECO:0007669"/>
    <property type="project" value="UniProtKB-KW"/>
</dbReference>
<dbReference type="InterPro" id="IPR034214">
    <property type="entry name" value="Ba3_CcO_II_C"/>
</dbReference>
<dbReference type="AlphaFoldDB" id="A0ABD6CEB7"/>
<evidence type="ECO:0000256" key="4">
    <source>
        <dbReference type="SAM" id="MobiDB-lite"/>
    </source>
</evidence>
<dbReference type="Gene3D" id="2.60.40.420">
    <property type="entry name" value="Cupredoxins - blue copper proteins"/>
    <property type="match status" value="1"/>
</dbReference>
<dbReference type="PANTHER" id="PTHR42838">
    <property type="entry name" value="CYTOCHROME C OXIDASE SUBUNIT II"/>
    <property type="match status" value="1"/>
</dbReference>
<gene>
    <name evidence="6" type="ORF">ACFR9U_16760</name>
</gene>
<keyword evidence="7" id="KW-1185">Reference proteome</keyword>
<evidence type="ECO:0000256" key="2">
    <source>
        <dbReference type="ARBA" id="ARBA00022723"/>
    </source>
</evidence>
<dbReference type="CDD" id="cd13913">
    <property type="entry name" value="ba3_CcO_II_C"/>
    <property type="match status" value="1"/>
</dbReference>
<protein>
    <submittedName>
        <fullName evidence="6">Cytochrome c oxidase subunit II</fullName>
    </submittedName>
</protein>
<dbReference type="Pfam" id="PF00116">
    <property type="entry name" value="COX2"/>
    <property type="match status" value="1"/>
</dbReference>
<dbReference type="InterPro" id="IPR051403">
    <property type="entry name" value="NosZ/Cyto_c_oxidase_sub2"/>
</dbReference>
<proteinExistence type="predicted"/>
<feature type="domain" description="Cytochrome oxidase subunit II copper A binding" evidence="5">
    <location>
        <begin position="65"/>
        <end position="167"/>
    </location>
</feature>
<keyword evidence="2" id="KW-0479">Metal-binding</keyword>
<dbReference type="InterPro" id="IPR001505">
    <property type="entry name" value="Copper_CuA"/>
</dbReference>
<dbReference type="InterPro" id="IPR002429">
    <property type="entry name" value="CcO_II-like_C"/>
</dbReference>
<evidence type="ECO:0000256" key="3">
    <source>
        <dbReference type="ARBA" id="ARBA00023008"/>
    </source>
</evidence>
<dbReference type="PROSITE" id="PS00078">
    <property type="entry name" value="COX2"/>
    <property type="match status" value="1"/>
</dbReference>
<dbReference type="InterPro" id="IPR008972">
    <property type="entry name" value="Cupredoxin"/>
</dbReference>
<accession>A0ABD6CEB7</accession>
<evidence type="ECO:0000259" key="5">
    <source>
        <dbReference type="PROSITE" id="PS50857"/>
    </source>
</evidence>
<organism evidence="6 7">
    <name type="scientific">Halorientalis brevis</name>
    <dbReference type="NCBI Taxonomy" id="1126241"/>
    <lineage>
        <taxon>Archaea</taxon>
        <taxon>Methanobacteriati</taxon>
        <taxon>Methanobacteriota</taxon>
        <taxon>Stenosarchaea group</taxon>
        <taxon>Halobacteria</taxon>
        <taxon>Halobacteriales</taxon>
        <taxon>Haloarculaceae</taxon>
        <taxon>Halorientalis</taxon>
    </lineage>
</organism>
<dbReference type="RefSeq" id="WP_247378284.1">
    <property type="nucleotide sequence ID" value="NZ_JALLGV010000005.1"/>
</dbReference>
<dbReference type="Proteomes" id="UP001597119">
    <property type="component" value="Unassembled WGS sequence"/>
</dbReference>
<evidence type="ECO:0000313" key="6">
    <source>
        <dbReference type="EMBL" id="MFD1588632.1"/>
    </source>
</evidence>
<reference evidence="6 7" key="1">
    <citation type="journal article" date="2019" name="Int. J. Syst. Evol. Microbiol.">
        <title>The Global Catalogue of Microorganisms (GCM) 10K type strain sequencing project: providing services to taxonomists for standard genome sequencing and annotation.</title>
        <authorList>
            <consortium name="The Broad Institute Genomics Platform"/>
            <consortium name="The Broad Institute Genome Sequencing Center for Infectious Disease"/>
            <person name="Wu L."/>
            <person name="Ma J."/>
        </authorList>
    </citation>
    <scope>NUCLEOTIDE SEQUENCE [LARGE SCALE GENOMIC DNA]</scope>
    <source>
        <strain evidence="6 7">CGMCC 1.12125</strain>
    </source>
</reference>
<comment type="caution">
    <text evidence="6">The sequence shown here is derived from an EMBL/GenBank/DDBJ whole genome shotgun (WGS) entry which is preliminary data.</text>
</comment>